<sequence length="570" mass="63189">MKNILNPDYGLDSGFVIGSDWGGLCLDMKDMESTIAPFEEGSTRAGSINHSKNNEYPAFQSISMSESLEVLPTVADSAVSLVKASGDEVTFELSTPASEPLSPLTPQDLEQQSNLGGLMIYPLSEIWSTADTSSMLSSSADNPRDEWKEALSILMNIHTPTNSFASVAIDGDLYATDTNNNTVDTSSNTIDINTDIDEENYIYGDICPLTIGITNTDDHELDSHYNHSFMDNTDSEPTLGDNNDCKSAYDIEFDENIRVIGEANKEAAKTYVEPPCIDHSGLMPPAPVQDPRLRYNAKISPCITARVHIKEVLDAQGNTKLVLHENLRMLKRKYGKPRNHVTRFLSPVTFKRSSRQMTPSPLSKEILPEEEEDINPFLNLDDDDSYHDGEEAQPGNITICSDTLLELDSECDRSVVVANIGSSTDSPLSYEETQESISCSRFLNDLENEAFDPPTPQTTELQKINDSPMTNADDEDGESQCANSSFERELELLSSGQHLNKESLKILGELEETRVRNTNRDFDVQDTRQVKKARIEDFDLDEDCILPGRKDACNTGRDDINDIDSGCMDL</sequence>
<evidence type="ECO:0000313" key="1">
    <source>
        <dbReference type="EMBL" id="PAV24026.1"/>
    </source>
</evidence>
<dbReference type="EMBL" id="NBII01000001">
    <property type="protein sequence ID" value="PAV24026.1"/>
    <property type="molecule type" value="Genomic_DNA"/>
</dbReference>
<proteinExistence type="predicted"/>
<organism evidence="1 2">
    <name type="scientific">Pyrrhoderma noxium</name>
    <dbReference type="NCBI Taxonomy" id="2282107"/>
    <lineage>
        <taxon>Eukaryota</taxon>
        <taxon>Fungi</taxon>
        <taxon>Dikarya</taxon>
        <taxon>Basidiomycota</taxon>
        <taxon>Agaricomycotina</taxon>
        <taxon>Agaricomycetes</taxon>
        <taxon>Hymenochaetales</taxon>
        <taxon>Hymenochaetaceae</taxon>
        <taxon>Pyrrhoderma</taxon>
    </lineage>
</organism>
<keyword evidence="2" id="KW-1185">Reference proteome</keyword>
<gene>
    <name evidence="1" type="ORF">PNOK_0109400</name>
</gene>
<dbReference type="AlphaFoldDB" id="A0A286UWQ3"/>
<comment type="caution">
    <text evidence="1">The sequence shown here is derived from an EMBL/GenBank/DDBJ whole genome shotgun (WGS) entry which is preliminary data.</text>
</comment>
<accession>A0A286UWQ3</accession>
<name>A0A286UWQ3_9AGAM</name>
<dbReference type="InParanoid" id="A0A286UWQ3"/>
<protein>
    <submittedName>
        <fullName evidence="1">Uncharacterized protein</fullName>
    </submittedName>
</protein>
<reference evidence="1 2" key="1">
    <citation type="journal article" date="2017" name="Mol. Ecol.">
        <title>Comparative and population genomic landscape of Phellinus noxius: A hypervariable fungus causing root rot in trees.</title>
        <authorList>
            <person name="Chung C.L."/>
            <person name="Lee T.J."/>
            <person name="Akiba M."/>
            <person name="Lee H.H."/>
            <person name="Kuo T.H."/>
            <person name="Liu D."/>
            <person name="Ke H.M."/>
            <person name="Yokoi T."/>
            <person name="Roa M.B."/>
            <person name="Lu M.J."/>
            <person name="Chang Y.Y."/>
            <person name="Ann P.J."/>
            <person name="Tsai J.N."/>
            <person name="Chen C.Y."/>
            <person name="Tzean S.S."/>
            <person name="Ota Y."/>
            <person name="Hattori T."/>
            <person name="Sahashi N."/>
            <person name="Liou R.F."/>
            <person name="Kikuchi T."/>
            <person name="Tsai I.J."/>
        </authorList>
    </citation>
    <scope>NUCLEOTIDE SEQUENCE [LARGE SCALE GENOMIC DNA]</scope>
    <source>
        <strain evidence="1 2">FFPRI411160</strain>
    </source>
</reference>
<evidence type="ECO:0000313" key="2">
    <source>
        <dbReference type="Proteomes" id="UP000217199"/>
    </source>
</evidence>
<dbReference type="Proteomes" id="UP000217199">
    <property type="component" value="Unassembled WGS sequence"/>
</dbReference>